<dbReference type="InterPro" id="IPR001497">
    <property type="entry name" value="MethylDNA_cys_MeTrfase_AS"/>
</dbReference>
<proteinExistence type="inferred from homology"/>
<dbReference type="GO" id="GO:0003908">
    <property type="term" value="F:methylated-DNA-[protein]-cysteine S-methyltransferase activity"/>
    <property type="evidence" value="ECO:0007669"/>
    <property type="project" value="UniProtKB-UniRule"/>
</dbReference>
<dbReference type="Pfam" id="PF02870">
    <property type="entry name" value="Methyltransf_1N"/>
    <property type="match status" value="1"/>
</dbReference>
<evidence type="ECO:0000256" key="9">
    <source>
        <dbReference type="HAMAP-Rule" id="MF_00772"/>
    </source>
</evidence>
<dbReference type="GO" id="GO:0006307">
    <property type="term" value="P:DNA alkylation repair"/>
    <property type="evidence" value="ECO:0007669"/>
    <property type="project" value="UniProtKB-UniRule"/>
</dbReference>
<dbReference type="EC" id="2.1.1.63" evidence="9"/>
<dbReference type="Gene3D" id="3.30.160.70">
    <property type="entry name" value="Methylated DNA-protein cysteine methyltransferase domain"/>
    <property type="match status" value="1"/>
</dbReference>
<comment type="miscellaneous">
    <text evidence="9">This enzyme catalyzes only one turnover and therefore is not strictly catalytic. According to one definition, an enzyme is a biocatalyst that acts repeatedly and over many reaction cycles.</text>
</comment>
<dbReference type="CDD" id="cd06445">
    <property type="entry name" value="ATase"/>
    <property type="match status" value="1"/>
</dbReference>
<dbReference type="InterPro" id="IPR008332">
    <property type="entry name" value="MethylG_MeTrfase_N"/>
</dbReference>
<evidence type="ECO:0000259" key="10">
    <source>
        <dbReference type="Pfam" id="PF01035"/>
    </source>
</evidence>
<comment type="catalytic activity">
    <reaction evidence="8 9">
        <text>a 6-O-methyl-2'-deoxyguanosine in DNA + L-cysteinyl-[protein] = S-methyl-L-cysteinyl-[protein] + a 2'-deoxyguanosine in DNA</text>
        <dbReference type="Rhea" id="RHEA:24000"/>
        <dbReference type="Rhea" id="RHEA-COMP:10131"/>
        <dbReference type="Rhea" id="RHEA-COMP:10132"/>
        <dbReference type="Rhea" id="RHEA-COMP:11367"/>
        <dbReference type="Rhea" id="RHEA-COMP:11368"/>
        <dbReference type="ChEBI" id="CHEBI:29950"/>
        <dbReference type="ChEBI" id="CHEBI:82612"/>
        <dbReference type="ChEBI" id="CHEBI:85445"/>
        <dbReference type="ChEBI" id="CHEBI:85448"/>
        <dbReference type="EC" id="2.1.1.63"/>
    </reaction>
</comment>
<dbReference type="SUPFAM" id="SSF53155">
    <property type="entry name" value="Methylated DNA-protein cysteine methyltransferase domain"/>
    <property type="match status" value="1"/>
</dbReference>
<evidence type="ECO:0000259" key="11">
    <source>
        <dbReference type="Pfam" id="PF02870"/>
    </source>
</evidence>
<protein>
    <recommendedName>
        <fullName evidence="9">Methylated-DNA--protein-cysteine methyltransferase</fullName>
        <ecNumber evidence="9">2.1.1.63</ecNumber>
    </recommendedName>
    <alternativeName>
        <fullName evidence="9">6-O-methylguanine-DNA methyltransferase</fullName>
        <shortName evidence="9">MGMT</shortName>
    </alternativeName>
    <alternativeName>
        <fullName evidence="9">O-6-methylguanine-DNA-alkyltransferase</fullName>
    </alternativeName>
</protein>
<dbReference type="Pfam" id="PF01035">
    <property type="entry name" value="DNA_binding_1"/>
    <property type="match status" value="1"/>
</dbReference>
<dbReference type="PROSITE" id="PS00374">
    <property type="entry name" value="MGMT"/>
    <property type="match status" value="1"/>
</dbReference>
<keyword evidence="6 9" id="KW-0227">DNA damage</keyword>
<comment type="similarity">
    <text evidence="2 9">Belongs to the MGMT family.</text>
</comment>
<evidence type="ECO:0000256" key="3">
    <source>
        <dbReference type="ARBA" id="ARBA00022490"/>
    </source>
</evidence>
<evidence type="ECO:0000313" key="12">
    <source>
        <dbReference type="EMBL" id="QCB93094.1"/>
    </source>
</evidence>
<dbReference type="Proteomes" id="UP000296469">
    <property type="component" value="Chromosome"/>
</dbReference>
<organism evidence="12 13">
    <name type="scientific">Cellulomonas shaoxiangyii</name>
    <dbReference type="NCBI Taxonomy" id="2566013"/>
    <lineage>
        <taxon>Bacteria</taxon>
        <taxon>Bacillati</taxon>
        <taxon>Actinomycetota</taxon>
        <taxon>Actinomycetes</taxon>
        <taxon>Micrococcales</taxon>
        <taxon>Cellulomonadaceae</taxon>
        <taxon>Cellulomonas</taxon>
    </lineage>
</organism>
<evidence type="ECO:0000313" key="13">
    <source>
        <dbReference type="Proteomes" id="UP000296469"/>
    </source>
</evidence>
<dbReference type="EMBL" id="CP039291">
    <property type="protein sequence ID" value="QCB93094.1"/>
    <property type="molecule type" value="Genomic_DNA"/>
</dbReference>
<name>A0A4P7SK31_9CELL</name>
<evidence type="ECO:0000256" key="7">
    <source>
        <dbReference type="ARBA" id="ARBA00023204"/>
    </source>
</evidence>
<comment type="function">
    <text evidence="9">Involved in the cellular defense against the biological effects of O6-methylguanine (O6-MeG) and O4-methylthymine (O4-MeT) in DNA. Repairs the methylated nucleobase in DNA by stoichiometrically transferring the methyl group to a cysteine residue in the enzyme. This is a suicide reaction: the enzyme is irreversibly inactivated.</text>
</comment>
<dbReference type="PANTHER" id="PTHR10815:SF5">
    <property type="entry name" value="METHYLATED-DNA--PROTEIN-CYSTEINE METHYLTRANSFERASE"/>
    <property type="match status" value="1"/>
</dbReference>
<dbReference type="SUPFAM" id="SSF46767">
    <property type="entry name" value="Methylated DNA-protein cysteine methyltransferase, C-terminal domain"/>
    <property type="match status" value="1"/>
</dbReference>
<keyword evidence="13" id="KW-1185">Reference proteome</keyword>
<dbReference type="InterPro" id="IPR014048">
    <property type="entry name" value="MethylDNA_cys_MeTrfase_DNA-bd"/>
</dbReference>
<dbReference type="FunFam" id="1.10.10.10:FF:000214">
    <property type="entry name" value="Methylated-DNA--protein-cysteine methyltransferase"/>
    <property type="match status" value="1"/>
</dbReference>
<accession>A0A4P7SK31</accession>
<feature type="domain" description="Methylguanine DNA methyltransferase ribonuclease-like" evidence="11">
    <location>
        <begin position="25"/>
        <end position="97"/>
    </location>
</feature>
<dbReference type="GO" id="GO:0005737">
    <property type="term" value="C:cytoplasm"/>
    <property type="evidence" value="ECO:0007669"/>
    <property type="project" value="UniProtKB-SubCell"/>
</dbReference>
<keyword evidence="7 9" id="KW-0234">DNA repair</keyword>
<dbReference type="OrthoDB" id="9802228at2"/>
<keyword evidence="4 9" id="KW-0489">Methyltransferase</keyword>
<comment type="catalytic activity">
    <reaction evidence="1 9">
        <text>a 4-O-methyl-thymidine in DNA + L-cysteinyl-[protein] = a thymidine in DNA + S-methyl-L-cysteinyl-[protein]</text>
        <dbReference type="Rhea" id="RHEA:53428"/>
        <dbReference type="Rhea" id="RHEA-COMP:10131"/>
        <dbReference type="Rhea" id="RHEA-COMP:10132"/>
        <dbReference type="Rhea" id="RHEA-COMP:13555"/>
        <dbReference type="Rhea" id="RHEA-COMP:13556"/>
        <dbReference type="ChEBI" id="CHEBI:29950"/>
        <dbReference type="ChEBI" id="CHEBI:82612"/>
        <dbReference type="ChEBI" id="CHEBI:137386"/>
        <dbReference type="ChEBI" id="CHEBI:137387"/>
        <dbReference type="EC" id="2.1.1.63"/>
    </reaction>
</comment>
<dbReference type="GO" id="GO:0032259">
    <property type="term" value="P:methylation"/>
    <property type="evidence" value="ECO:0007669"/>
    <property type="project" value="UniProtKB-KW"/>
</dbReference>
<dbReference type="HAMAP" id="MF_00772">
    <property type="entry name" value="OGT"/>
    <property type="match status" value="1"/>
</dbReference>
<dbReference type="InterPro" id="IPR036631">
    <property type="entry name" value="MGMT_N_sf"/>
</dbReference>
<dbReference type="KEGG" id="celz:E5225_05535"/>
<comment type="subcellular location">
    <subcellularLocation>
        <location evidence="9">Cytoplasm</location>
    </subcellularLocation>
</comment>
<gene>
    <name evidence="12" type="ORF">E5225_05535</name>
</gene>
<keyword evidence="3 9" id="KW-0963">Cytoplasm</keyword>
<evidence type="ECO:0000256" key="8">
    <source>
        <dbReference type="ARBA" id="ARBA00049348"/>
    </source>
</evidence>
<evidence type="ECO:0000256" key="4">
    <source>
        <dbReference type="ARBA" id="ARBA00022603"/>
    </source>
</evidence>
<evidence type="ECO:0000256" key="6">
    <source>
        <dbReference type="ARBA" id="ARBA00022763"/>
    </source>
</evidence>
<dbReference type="Gene3D" id="1.10.10.10">
    <property type="entry name" value="Winged helix-like DNA-binding domain superfamily/Winged helix DNA-binding domain"/>
    <property type="match status" value="1"/>
</dbReference>
<evidence type="ECO:0000256" key="2">
    <source>
        <dbReference type="ARBA" id="ARBA00008711"/>
    </source>
</evidence>
<reference evidence="12 13" key="1">
    <citation type="submission" date="2019-04" db="EMBL/GenBank/DDBJ databases">
        <title>Isolation and identification of Cellulomonas shaoxiangyii sp. Nov. isolated from feces of the Tibetan antelopes (Pantholops hodgsonii) in the Qinghai-Tibet plateau of China.</title>
        <authorList>
            <person name="Tian Z."/>
        </authorList>
    </citation>
    <scope>NUCLEOTIDE SEQUENCE [LARGE SCALE GENOMIC DNA]</scope>
    <source>
        <strain evidence="12 13">Z28</strain>
    </source>
</reference>
<dbReference type="NCBIfam" id="TIGR00589">
    <property type="entry name" value="ogt"/>
    <property type="match status" value="1"/>
</dbReference>
<evidence type="ECO:0000256" key="1">
    <source>
        <dbReference type="ARBA" id="ARBA00001286"/>
    </source>
</evidence>
<sequence length="193" mass="20111">MVHMDAMQRIGTAGAAHAVVVDAVVHAVVDSPVGPVVVAVEDGAVTHLRLPRTDGGPAADAVGERVVPEDDPVLAEAVRQLTAYFAGDLREFDLPLRYAGTAFQRRVWDGLRQVPYGTTTSYGALAAAVGLDPRTTARAVGAANGANRMAIVVPCHRVIGAGGKLVGFAAGLDRKRTLLELERRATGGPALLF</sequence>
<dbReference type="AlphaFoldDB" id="A0A4P7SK31"/>
<feature type="active site" description="Nucleophile; methyl group acceptor" evidence="9">
    <location>
        <position position="155"/>
    </location>
</feature>
<feature type="domain" description="Methylated-DNA-[protein]-cysteine S-methyltransferase DNA binding" evidence="10">
    <location>
        <begin position="102"/>
        <end position="183"/>
    </location>
</feature>
<dbReference type="PANTHER" id="PTHR10815">
    <property type="entry name" value="METHYLATED-DNA--PROTEIN-CYSTEINE METHYLTRANSFERASE"/>
    <property type="match status" value="1"/>
</dbReference>
<keyword evidence="5 9" id="KW-0808">Transferase</keyword>
<dbReference type="InterPro" id="IPR036388">
    <property type="entry name" value="WH-like_DNA-bd_sf"/>
</dbReference>
<dbReference type="InterPro" id="IPR036217">
    <property type="entry name" value="MethylDNA_cys_MeTrfase_DNAb"/>
</dbReference>
<dbReference type="InterPro" id="IPR023546">
    <property type="entry name" value="MGMT"/>
</dbReference>
<evidence type="ECO:0000256" key="5">
    <source>
        <dbReference type="ARBA" id="ARBA00022679"/>
    </source>
</evidence>